<dbReference type="AlphaFoldDB" id="A0AAD2A6P1"/>
<proteinExistence type="predicted"/>
<keyword evidence="3" id="KW-1185">Reference proteome</keyword>
<evidence type="ECO:0000313" key="3">
    <source>
        <dbReference type="Proteomes" id="UP000834106"/>
    </source>
</evidence>
<evidence type="ECO:0000256" key="1">
    <source>
        <dbReference type="SAM" id="MobiDB-lite"/>
    </source>
</evidence>
<evidence type="ECO:0000313" key="2">
    <source>
        <dbReference type="EMBL" id="CAI9782699.1"/>
    </source>
</evidence>
<gene>
    <name evidence="2" type="ORF">FPE_LOCUS30129</name>
</gene>
<feature type="region of interest" description="Disordered" evidence="1">
    <location>
        <begin position="1"/>
        <end position="25"/>
    </location>
</feature>
<protein>
    <recommendedName>
        <fullName evidence="4">Retrotransposon Copia-like N-terminal domain-containing protein</fullName>
    </recommendedName>
</protein>
<organism evidence="2 3">
    <name type="scientific">Fraxinus pennsylvanica</name>
    <dbReference type="NCBI Taxonomy" id="56036"/>
    <lineage>
        <taxon>Eukaryota</taxon>
        <taxon>Viridiplantae</taxon>
        <taxon>Streptophyta</taxon>
        <taxon>Embryophyta</taxon>
        <taxon>Tracheophyta</taxon>
        <taxon>Spermatophyta</taxon>
        <taxon>Magnoliopsida</taxon>
        <taxon>eudicotyledons</taxon>
        <taxon>Gunneridae</taxon>
        <taxon>Pentapetalae</taxon>
        <taxon>asterids</taxon>
        <taxon>lamiids</taxon>
        <taxon>Lamiales</taxon>
        <taxon>Oleaceae</taxon>
        <taxon>Oleeae</taxon>
        <taxon>Fraxinus</taxon>
    </lineage>
</organism>
<sequence>MSSSINPSDSSNSSTSETPVVVSTGSNPSAQTNLISINTASQILFKLSRSGNYASWRSQFSNLLFGYDLLGYVDGTHPCPASTINTTEGTEPVPNPDHKKWLRQDRLILQAIQASLAGTIAPLISTCKCSTEAWNKLETTFANRSNTRMLTLLSTLMRTS</sequence>
<reference evidence="2" key="1">
    <citation type="submission" date="2023-05" db="EMBL/GenBank/DDBJ databases">
        <authorList>
            <person name="Huff M."/>
        </authorList>
    </citation>
    <scope>NUCLEOTIDE SEQUENCE</scope>
</reference>
<dbReference type="PANTHER" id="PTHR47481">
    <property type="match status" value="1"/>
</dbReference>
<dbReference type="PANTHER" id="PTHR47481:SF9">
    <property type="entry name" value="RETROTRANSPOSON GAG DOMAIN-CONTAINING PROTEIN"/>
    <property type="match status" value="1"/>
</dbReference>
<accession>A0AAD2A6P1</accession>
<name>A0AAD2A6P1_9LAMI</name>
<evidence type="ECO:0008006" key="4">
    <source>
        <dbReference type="Google" id="ProtNLM"/>
    </source>
</evidence>
<dbReference type="EMBL" id="OU503054">
    <property type="protein sequence ID" value="CAI9782699.1"/>
    <property type="molecule type" value="Genomic_DNA"/>
</dbReference>
<dbReference type="Proteomes" id="UP000834106">
    <property type="component" value="Chromosome 19"/>
</dbReference>
<dbReference type="Pfam" id="PF14223">
    <property type="entry name" value="Retrotran_gag_2"/>
    <property type="match status" value="1"/>
</dbReference>